<dbReference type="EMBL" id="JABCIY010000150">
    <property type="protein sequence ID" value="KAF7192180.1"/>
    <property type="molecule type" value="Genomic_DNA"/>
</dbReference>
<comment type="caution">
    <text evidence="1">The sequence shown here is derived from an EMBL/GenBank/DDBJ whole genome shotgun (WGS) entry which is preliminary data.</text>
</comment>
<proteinExistence type="predicted"/>
<sequence>MLRLQPPEAELHLRNNIAFKISHEKVTPYSMTKIYEVFRPHRDAFTPYGTMVHQCVWDLLRDNYDSREDVEQLARTVDLLPGLREDVEEKLAVEKPKYEEYLRFQAINLARRERALARAAARGE</sequence>
<keyword evidence="2" id="KW-1185">Reference proteome</keyword>
<evidence type="ECO:0000313" key="1">
    <source>
        <dbReference type="EMBL" id="KAF7192180.1"/>
    </source>
</evidence>
<protein>
    <submittedName>
        <fullName evidence="1">Uncharacterized protein</fullName>
    </submittedName>
</protein>
<reference evidence="1" key="1">
    <citation type="submission" date="2020-04" db="EMBL/GenBank/DDBJ databases">
        <title>Draft genome resource of the tomato pathogen Pseudocercospora fuligena.</title>
        <authorList>
            <person name="Zaccaron A."/>
        </authorList>
    </citation>
    <scope>NUCLEOTIDE SEQUENCE</scope>
    <source>
        <strain evidence="1">PF001</strain>
    </source>
</reference>
<name>A0A8H6RI03_9PEZI</name>
<dbReference type="OrthoDB" id="3649219at2759"/>
<organism evidence="1 2">
    <name type="scientific">Pseudocercospora fuligena</name>
    <dbReference type="NCBI Taxonomy" id="685502"/>
    <lineage>
        <taxon>Eukaryota</taxon>
        <taxon>Fungi</taxon>
        <taxon>Dikarya</taxon>
        <taxon>Ascomycota</taxon>
        <taxon>Pezizomycotina</taxon>
        <taxon>Dothideomycetes</taxon>
        <taxon>Dothideomycetidae</taxon>
        <taxon>Mycosphaerellales</taxon>
        <taxon>Mycosphaerellaceae</taxon>
        <taxon>Pseudocercospora</taxon>
    </lineage>
</organism>
<evidence type="ECO:0000313" key="2">
    <source>
        <dbReference type="Proteomes" id="UP000660729"/>
    </source>
</evidence>
<dbReference type="AlphaFoldDB" id="A0A8H6RI03"/>
<accession>A0A8H6RI03</accession>
<dbReference type="Proteomes" id="UP000660729">
    <property type="component" value="Unassembled WGS sequence"/>
</dbReference>
<gene>
    <name evidence="1" type="ORF">HII31_06566</name>
</gene>